<name>A0A0V0T3Y7_9BILA</name>
<accession>A0A0V0T3Y7</accession>
<comment type="caution">
    <text evidence="1">The sequence shown here is derived from an EMBL/GenBank/DDBJ whole genome shotgun (WGS) entry which is preliminary data.</text>
</comment>
<dbReference type="Proteomes" id="UP000055048">
    <property type="component" value="Unassembled WGS sequence"/>
</dbReference>
<protein>
    <submittedName>
        <fullName evidence="1">Uncharacterized protein</fullName>
    </submittedName>
</protein>
<reference evidence="1 3" key="1">
    <citation type="submission" date="2015-01" db="EMBL/GenBank/DDBJ databases">
        <title>Evolution of Trichinella species and genotypes.</title>
        <authorList>
            <person name="Korhonen P.K."/>
            <person name="Edoardo P."/>
            <person name="Giuseppe L.R."/>
            <person name="Gasser R.B."/>
        </authorList>
    </citation>
    <scope>NUCLEOTIDE SEQUENCE [LARGE SCALE GENOMIC DNA]</scope>
    <source>
        <strain evidence="1">ISS417</strain>
    </source>
</reference>
<dbReference type="EMBL" id="JYDJ01000715">
    <property type="protein sequence ID" value="KRX33753.1"/>
    <property type="molecule type" value="Genomic_DNA"/>
</dbReference>
<proteinExistence type="predicted"/>
<dbReference type="EMBL" id="JYDJ01000661">
    <property type="protein sequence ID" value="KRX33971.1"/>
    <property type="molecule type" value="Genomic_DNA"/>
</dbReference>
<evidence type="ECO:0000313" key="1">
    <source>
        <dbReference type="EMBL" id="KRX33753.1"/>
    </source>
</evidence>
<dbReference type="AlphaFoldDB" id="A0A0V0T3Y7"/>
<organism evidence="1 3">
    <name type="scientific">Trichinella murrelli</name>
    <dbReference type="NCBI Taxonomy" id="144512"/>
    <lineage>
        <taxon>Eukaryota</taxon>
        <taxon>Metazoa</taxon>
        <taxon>Ecdysozoa</taxon>
        <taxon>Nematoda</taxon>
        <taxon>Enoplea</taxon>
        <taxon>Dorylaimia</taxon>
        <taxon>Trichinellida</taxon>
        <taxon>Trichinellidae</taxon>
        <taxon>Trichinella</taxon>
    </lineage>
</organism>
<evidence type="ECO:0000313" key="3">
    <source>
        <dbReference type="Proteomes" id="UP000055048"/>
    </source>
</evidence>
<evidence type="ECO:0000313" key="2">
    <source>
        <dbReference type="EMBL" id="KRX33971.1"/>
    </source>
</evidence>
<gene>
    <name evidence="2" type="ORF">T05_10891</name>
    <name evidence="1" type="ORF">T05_7108</name>
</gene>
<sequence>MYTKRLRRVNIRSQCAKMTVPDCTRERSLSMWQWYDPKFQGEDQSWKPGLIVTKYVSGGIGKHSSNVTSCRAGMLKSFLFVSVFQITVLRSAFAEFDLYYHVNRDNRCKIK</sequence>
<keyword evidence="3" id="KW-1185">Reference proteome</keyword>